<dbReference type="SUPFAM" id="SSF54403">
    <property type="entry name" value="Cystatin/monellin"/>
    <property type="match status" value="1"/>
</dbReference>
<evidence type="ECO:0000256" key="3">
    <source>
        <dbReference type="ARBA" id="ARBA00005320"/>
    </source>
</evidence>
<dbReference type="RefSeq" id="XP_008047795.1">
    <property type="nucleotide sequence ID" value="XM_008049604.2"/>
</dbReference>
<dbReference type="CTD" id="820"/>
<dbReference type="PROSITE" id="PS00946">
    <property type="entry name" value="CATHELICIDINS_1"/>
    <property type="match status" value="1"/>
</dbReference>
<dbReference type="Pfam" id="PF00666">
    <property type="entry name" value="Cathelicidins"/>
    <property type="match status" value="1"/>
</dbReference>
<evidence type="ECO:0000256" key="6">
    <source>
        <dbReference type="ARBA" id="ARBA00022529"/>
    </source>
</evidence>
<evidence type="ECO:0000256" key="2">
    <source>
        <dbReference type="ARBA" id="ARBA00004613"/>
    </source>
</evidence>
<feature type="signal peptide" evidence="14">
    <location>
        <begin position="1"/>
        <end position="29"/>
    </location>
</feature>
<dbReference type="GeneID" id="103251010"/>
<comment type="subcellular location">
    <subcellularLocation>
        <location evidence="2">Secreted</location>
    </subcellularLocation>
    <subcellularLocation>
        <location evidence="1">Vesicle</location>
    </subcellularLocation>
</comment>
<evidence type="ECO:0000256" key="12">
    <source>
        <dbReference type="ARBA" id="ARBA00045864"/>
    </source>
</evidence>
<evidence type="ECO:0000256" key="1">
    <source>
        <dbReference type="ARBA" id="ARBA00004373"/>
    </source>
</evidence>
<protein>
    <recommendedName>
        <fullName evidence="4">Cathelicidin antimicrobial peptide</fullName>
    </recommendedName>
</protein>
<proteinExistence type="inferred from homology"/>
<dbReference type="GO" id="GO:0061844">
    <property type="term" value="P:antimicrobial humoral immune response mediated by antimicrobial peptide"/>
    <property type="evidence" value="ECO:0007669"/>
    <property type="project" value="TreeGrafter"/>
</dbReference>
<keyword evidence="10" id="KW-1015">Disulfide bond</keyword>
<name>A0A1U7SQI9_CARSF</name>
<dbReference type="Gene3D" id="3.10.450.10">
    <property type="match status" value="1"/>
</dbReference>
<dbReference type="STRING" id="1868482.ENSTSYP00000031262"/>
<keyword evidence="15" id="KW-1185">Reference proteome</keyword>
<dbReference type="GO" id="GO:0005615">
    <property type="term" value="C:extracellular space"/>
    <property type="evidence" value="ECO:0007669"/>
    <property type="project" value="TreeGrafter"/>
</dbReference>
<dbReference type="GO" id="GO:0031982">
    <property type="term" value="C:vesicle"/>
    <property type="evidence" value="ECO:0007669"/>
    <property type="project" value="UniProtKB-SubCell"/>
</dbReference>
<feature type="chain" id="PRO_5010571385" description="Cathelicidin antimicrobial peptide" evidence="14">
    <location>
        <begin position="30"/>
        <end position="170"/>
    </location>
</feature>
<evidence type="ECO:0000256" key="4">
    <source>
        <dbReference type="ARBA" id="ARBA00020412"/>
    </source>
</evidence>
<evidence type="ECO:0000256" key="9">
    <source>
        <dbReference type="ARBA" id="ARBA00023022"/>
    </source>
</evidence>
<gene>
    <name evidence="16" type="primary">CAMP</name>
</gene>
<keyword evidence="8" id="KW-0391">Immunity</keyword>
<reference evidence="16" key="1">
    <citation type="submission" date="2025-08" db="UniProtKB">
        <authorList>
            <consortium name="RefSeq"/>
        </authorList>
    </citation>
    <scope>IDENTIFICATION</scope>
</reference>
<dbReference type="GO" id="GO:0050830">
    <property type="term" value="P:defense response to Gram-positive bacterium"/>
    <property type="evidence" value="ECO:0007669"/>
    <property type="project" value="TreeGrafter"/>
</dbReference>
<dbReference type="GO" id="GO:0045087">
    <property type="term" value="P:innate immune response"/>
    <property type="evidence" value="ECO:0007669"/>
    <property type="project" value="UniProtKB-KW"/>
</dbReference>
<evidence type="ECO:0000313" key="16">
    <source>
        <dbReference type="RefSeq" id="XP_008047795.1"/>
    </source>
</evidence>
<dbReference type="InterPro" id="IPR001894">
    <property type="entry name" value="Cathelicidin-like"/>
</dbReference>
<sequence>METQRDGSFLGRWSLVLLLLGLLMPLATTAQTLSYQEAVLRAVDGFNEQSSEPNLYRLLHQDLQPTEDEDPDTPKDVSFTVKETVCPRTSQQPLEQCDFKENGLVKQCVGTVTLDQARGSFDLNCDENTRRPARLGRFFRNIGRRIRDKFRNIRRNLGNFLQNLVPRTES</sequence>
<keyword evidence="7" id="KW-0399">Innate immunity</keyword>
<dbReference type="PANTHER" id="PTHR10206:SF2">
    <property type="entry name" value="CATHELICIDIN ANTIMICROBIAL PEPTIDE"/>
    <property type="match status" value="1"/>
</dbReference>
<organism evidence="15 16">
    <name type="scientific">Carlito syrichta</name>
    <name type="common">Philippine tarsier</name>
    <name type="synonym">Tarsius syrichta</name>
    <dbReference type="NCBI Taxonomy" id="1868482"/>
    <lineage>
        <taxon>Eukaryota</taxon>
        <taxon>Metazoa</taxon>
        <taxon>Chordata</taxon>
        <taxon>Craniata</taxon>
        <taxon>Vertebrata</taxon>
        <taxon>Euteleostomi</taxon>
        <taxon>Mammalia</taxon>
        <taxon>Eutheria</taxon>
        <taxon>Euarchontoglires</taxon>
        <taxon>Primates</taxon>
        <taxon>Haplorrhini</taxon>
        <taxon>Tarsiiformes</taxon>
        <taxon>Tarsiidae</taxon>
        <taxon>Carlito</taxon>
    </lineage>
</organism>
<keyword evidence="9" id="KW-0044">Antibiotic</keyword>
<dbReference type="OrthoDB" id="9930485at2759"/>
<dbReference type="AlphaFoldDB" id="A0A1U7SQI9"/>
<evidence type="ECO:0000256" key="5">
    <source>
        <dbReference type="ARBA" id="ARBA00022525"/>
    </source>
</evidence>
<evidence type="ECO:0000256" key="11">
    <source>
        <dbReference type="ARBA" id="ARBA00034459"/>
    </source>
</evidence>
<evidence type="ECO:0000256" key="14">
    <source>
        <dbReference type="SAM" id="SignalP"/>
    </source>
</evidence>
<evidence type="ECO:0000256" key="7">
    <source>
        <dbReference type="ARBA" id="ARBA00022588"/>
    </source>
</evidence>
<comment type="similarity">
    <text evidence="3">Belongs to the cathelicidin family.</text>
</comment>
<dbReference type="KEGG" id="csyr:103251010"/>
<evidence type="ECO:0000256" key="10">
    <source>
        <dbReference type="ARBA" id="ARBA00023157"/>
    </source>
</evidence>
<dbReference type="Proteomes" id="UP000189704">
    <property type="component" value="Unplaced"/>
</dbReference>
<dbReference type="PANTHER" id="PTHR10206">
    <property type="entry name" value="CATHELICIDIN"/>
    <property type="match status" value="1"/>
</dbReference>
<dbReference type="InterPro" id="IPR046350">
    <property type="entry name" value="Cystatin_sf"/>
</dbReference>
<comment type="function">
    <text evidence="11">Exhibits antimicrobial activity against E.coli and B.megaterium (in vitro).</text>
</comment>
<keyword evidence="6" id="KW-0929">Antimicrobial</keyword>
<keyword evidence="14" id="KW-0732">Signal</keyword>
<evidence type="ECO:0000256" key="13">
    <source>
        <dbReference type="ARBA" id="ARBA00046970"/>
    </source>
</evidence>
<comment type="function">
    <text evidence="12">Antimicrobial protein that is an integral component of the innate immune system. Binds to bacterial lipopolysaccharides (LPS). Acts via neutrophil N-formyl peptide receptors to enhance the release of CXCL2. Postsecretory processing generates multiple cathelicidin antimicrobial peptides with various lengths which act as a topical antimicrobial defense in sweat on skin. The unprocessed precursor form, cathelicidin antimicrobial peptide, inhibits the growth of Gram-negative E.coli and E.aerogenes with efficiencies comparable to that of the mature peptide LL-37 (in vitro).</text>
</comment>
<keyword evidence="5" id="KW-0964">Secreted</keyword>
<dbReference type="GO" id="GO:0001530">
    <property type="term" value="F:lipopolysaccharide binding"/>
    <property type="evidence" value="ECO:0007669"/>
    <property type="project" value="TreeGrafter"/>
</dbReference>
<comment type="subunit">
    <text evidence="13">Monomer, homodimer or homotrimer (in vitro). Oligomerizes as tetra- or hexamer in solution (in vitro).</text>
</comment>
<dbReference type="FunFam" id="3.10.450.10:FF:000003">
    <property type="entry name" value="Cathelicidin antimicrobial peptide"/>
    <property type="match status" value="1"/>
</dbReference>
<dbReference type="GO" id="GO:0050829">
    <property type="term" value="P:defense response to Gram-negative bacterium"/>
    <property type="evidence" value="ECO:0007669"/>
    <property type="project" value="TreeGrafter"/>
</dbReference>
<accession>A0A1U7SQI9</accession>
<evidence type="ECO:0000256" key="8">
    <source>
        <dbReference type="ARBA" id="ARBA00022859"/>
    </source>
</evidence>
<dbReference type="InterPro" id="IPR018216">
    <property type="entry name" value="Cathelicidin_CS"/>
</dbReference>
<dbReference type="PROSITE" id="PS00947">
    <property type="entry name" value="CATHELICIDINS_2"/>
    <property type="match status" value="1"/>
</dbReference>
<evidence type="ECO:0000313" key="15">
    <source>
        <dbReference type="Proteomes" id="UP000189704"/>
    </source>
</evidence>